<evidence type="ECO:0000313" key="4">
    <source>
        <dbReference type="Proteomes" id="UP001385892"/>
    </source>
</evidence>
<keyword evidence="4" id="KW-1185">Reference proteome</keyword>
<dbReference type="RefSeq" id="WP_340345459.1">
    <property type="nucleotide sequence ID" value="NZ_JBBKZT010000013.1"/>
</dbReference>
<dbReference type="InterPro" id="IPR003423">
    <property type="entry name" value="OMP_efflux"/>
</dbReference>
<dbReference type="Gene3D" id="1.20.1600.10">
    <property type="entry name" value="Outer membrane efflux proteins (OEP)"/>
    <property type="match status" value="1"/>
</dbReference>
<comment type="similarity">
    <text evidence="1">Belongs to the outer membrane factor (OMF) (TC 1.B.17) family.</text>
</comment>
<comment type="caution">
    <text evidence="3">The sequence shown here is derived from an EMBL/GenBank/DDBJ whole genome shotgun (WGS) entry which is preliminary data.</text>
</comment>
<name>A0ABU8WRN6_9BURK</name>
<dbReference type="PANTHER" id="PTHR30203">
    <property type="entry name" value="OUTER MEMBRANE CATION EFFLUX PROTEIN"/>
    <property type="match status" value="1"/>
</dbReference>
<sequence length="428" mass="45608">MRRFVLPFAAAFLVVPGAFAQGTPSPSFSPPPEAAKAGNAQARPPLTLAAAVNLAMALNPELAAASLEVDAVAGARLQAEARPNPELAFLLEDTRQATRTTTLQINQPIELGGKRDARIAAADRGSDVARLELQTRRRGVRAAVATAYFDLLAVQERVRVAEAALAVVQRSSLAATQRVAAGKVSPVEETKARVAEAGVRIELTQVRSEEIGARSRLATAIGQPIDGYALDGSLVALPPMPSDETFRSKMENAPAVNRAELEVARRTALTAVENSRKFSDVTVSLGGKRNNELGLNQAVIGVSVPLPLFDRNQGNILEALRREDKAREEANATRAIVRSEATQVRERLLAARTEAIALGADVLPGAQSAFDASTRGFELGKFSFLEVLDAQRTLLQARTQYLRALAEAHRAAADLNRILGVDAMPATP</sequence>
<dbReference type="PANTHER" id="PTHR30203:SF24">
    <property type="entry name" value="BLR4935 PROTEIN"/>
    <property type="match status" value="1"/>
</dbReference>
<dbReference type="EMBL" id="JBBKZT010000013">
    <property type="protein sequence ID" value="MEJ8850212.1"/>
    <property type="molecule type" value="Genomic_DNA"/>
</dbReference>
<dbReference type="SUPFAM" id="SSF56954">
    <property type="entry name" value="Outer membrane efflux proteins (OEP)"/>
    <property type="match status" value="1"/>
</dbReference>
<feature type="chain" id="PRO_5047299808" evidence="2">
    <location>
        <begin position="21"/>
        <end position="428"/>
    </location>
</feature>
<dbReference type="Proteomes" id="UP001385892">
    <property type="component" value="Unassembled WGS sequence"/>
</dbReference>
<protein>
    <submittedName>
        <fullName evidence="3">TolC family protein</fullName>
    </submittedName>
</protein>
<gene>
    <name evidence="3" type="ORF">WKW82_26480</name>
</gene>
<proteinExistence type="inferred from homology"/>
<evidence type="ECO:0000313" key="3">
    <source>
        <dbReference type="EMBL" id="MEJ8850212.1"/>
    </source>
</evidence>
<dbReference type="InterPro" id="IPR010131">
    <property type="entry name" value="MdtP/NodT-like"/>
</dbReference>
<evidence type="ECO:0000256" key="2">
    <source>
        <dbReference type="SAM" id="SignalP"/>
    </source>
</evidence>
<feature type="signal peptide" evidence="2">
    <location>
        <begin position="1"/>
        <end position="20"/>
    </location>
</feature>
<evidence type="ECO:0000256" key="1">
    <source>
        <dbReference type="ARBA" id="ARBA00007613"/>
    </source>
</evidence>
<accession>A0ABU8WRN6</accession>
<organism evidence="3 4">
    <name type="scientific">Variovorax rhizosphaerae</name>
    <dbReference type="NCBI Taxonomy" id="1836200"/>
    <lineage>
        <taxon>Bacteria</taxon>
        <taxon>Pseudomonadati</taxon>
        <taxon>Pseudomonadota</taxon>
        <taxon>Betaproteobacteria</taxon>
        <taxon>Burkholderiales</taxon>
        <taxon>Comamonadaceae</taxon>
        <taxon>Variovorax</taxon>
    </lineage>
</organism>
<dbReference type="Pfam" id="PF02321">
    <property type="entry name" value="OEP"/>
    <property type="match status" value="2"/>
</dbReference>
<reference evidence="3 4" key="1">
    <citation type="submission" date="2024-03" db="EMBL/GenBank/DDBJ databases">
        <title>Novel species of the genus Variovorax.</title>
        <authorList>
            <person name="Liu Q."/>
            <person name="Xin Y.-H."/>
        </authorList>
    </citation>
    <scope>NUCLEOTIDE SEQUENCE [LARGE SCALE GENOMIC DNA]</scope>
    <source>
        <strain evidence="3 4">KACC 18900</strain>
    </source>
</reference>
<keyword evidence="2" id="KW-0732">Signal</keyword>